<dbReference type="Proteomes" id="UP001422759">
    <property type="component" value="Unassembled WGS sequence"/>
</dbReference>
<reference evidence="3" key="1">
    <citation type="journal article" date="2019" name="Int. J. Syst. Evol. Microbiol.">
        <title>The Global Catalogue of Microorganisms (GCM) 10K type strain sequencing project: providing services to taxonomists for standard genome sequencing and annotation.</title>
        <authorList>
            <consortium name="The Broad Institute Genomics Platform"/>
            <consortium name="The Broad Institute Genome Sequencing Center for Infectious Disease"/>
            <person name="Wu L."/>
            <person name="Ma J."/>
        </authorList>
    </citation>
    <scope>NUCLEOTIDE SEQUENCE [LARGE SCALE GENOMIC DNA]</scope>
    <source>
        <strain evidence="3">JCM 14560</strain>
    </source>
</reference>
<protein>
    <recommendedName>
        <fullName evidence="4">Secreted protein</fullName>
    </recommendedName>
</protein>
<gene>
    <name evidence="2" type="ORF">GCM10009760_61030</name>
</gene>
<feature type="compositionally biased region" description="Basic and acidic residues" evidence="1">
    <location>
        <begin position="66"/>
        <end position="82"/>
    </location>
</feature>
<organism evidence="2 3">
    <name type="scientific">Kitasatospora kazusensis</name>
    <dbReference type="NCBI Taxonomy" id="407974"/>
    <lineage>
        <taxon>Bacteria</taxon>
        <taxon>Bacillati</taxon>
        <taxon>Actinomycetota</taxon>
        <taxon>Actinomycetes</taxon>
        <taxon>Kitasatosporales</taxon>
        <taxon>Streptomycetaceae</taxon>
        <taxon>Kitasatospora</taxon>
    </lineage>
</organism>
<evidence type="ECO:0000313" key="2">
    <source>
        <dbReference type="EMBL" id="GAA2158209.1"/>
    </source>
</evidence>
<proteinExistence type="predicted"/>
<accession>A0ABP5M1I8</accession>
<comment type="caution">
    <text evidence="2">The sequence shown here is derived from an EMBL/GenBank/DDBJ whole genome shotgun (WGS) entry which is preliminary data.</text>
</comment>
<feature type="region of interest" description="Disordered" evidence="1">
    <location>
        <begin position="46"/>
        <end position="125"/>
    </location>
</feature>
<sequence length="166" mass="18035">MTLRLRRVPLARLPACSFLVFVGTVVSQLRAGRAESRCQQVRKASRQGQLLLRENPPHTARQTVTRRSDRTGCDGTTDHDGKPSAAGRRHPAAGHCQNTDATAPPLPRSNPVGEKLRSSRTLTERHRRRMLRLPDGGGESALATAALRAGVVRLAHAYGVPSAPRD</sequence>
<dbReference type="EMBL" id="BAAANT010000066">
    <property type="protein sequence ID" value="GAA2158209.1"/>
    <property type="molecule type" value="Genomic_DNA"/>
</dbReference>
<name>A0ABP5M1I8_9ACTN</name>
<evidence type="ECO:0000313" key="3">
    <source>
        <dbReference type="Proteomes" id="UP001422759"/>
    </source>
</evidence>
<evidence type="ECO:0008006" key="4">
    <source>
        <dbReference type="Google" id="ProtNLM"/>
    </source>
</evidence>
<keyword evidence="3" id="KW-1185">Reference proteome</keyword>
<evidence type="ECO:0000256" key="1">
    <source>
        <dbReference type="SAM" id="MobiDB-lite"/>
    </source>
</evidence>